<dbReference type="CDD" id="cd05379">
    <property type="entry name" value="CAP_bacterial"/>
    <property type="match status" value="1"/>
</dbReference>
<evidence type="ECO:0000313" key="4">
    <source>
        <dbReference type="Proteomes" id="UP001522868"/>
    </source>
</evidence>
<feature type="compositionally biased region" description="Basic residues" evidence="1">
    <location>
        <begin position="12"/>
        <end position="23"/>
    </location>
</feature>
<dbReference type="EMBL" id="JALPTH010000010">
    <property type="protein sequence ID" value="MCK8678301.1"/>
    <property type="molecule type" value="Genomic_DNA"/>
</dbReference>
<dbReference type="Proteomes" id="UP001522868">
    <property type="component" value="Unassembled WGS sequence"/>
</dbReference>
<dbReference type="PANTHER" id="PTHR31157">
    <property type="entry name" value="SCP DOMAIN-CONTAINING PROTEIN"/>
    <property type="match status" value="1"/>
</dbReference>
<evidence type="ECO:0000259" key="2">
    <source>
        <dbReference type="Pfam" id="PF00188"/>
    </source>
</evidence>
<dbReference type="Gene3D" id="3.40.33.10">
    <property type="entry name" value="CAP"/>
    <property type="match status" value="1"/>
</dbReference>
<organism evidence="3 4">
    <name type="scientific">Streptomyces lichenis</name>
    <dbReference type="NCBI Taxonomy" id="2306967"/>
    <lineage>
        <taxon>Bacteria</taxon>
        <taxon>Bacillati</taxon>
        <taxon>Actinomycetota</taxon>
        <taxon>Actinomycetes</taxon>
        <taxon>Kitasatosporales</taxon>
        <taxon>Streptomycetaceae</taxon>
        <taxon>Streptomyces</taxon>
    </lineage>
</organism>
<keyword evidence="4" id="KW-1185">Reference proteome</keyword>
<feature type="compositionally biased region" description="Basic and acidic residues" evidence="1">
    <location>
        <begin position="1"/>
        <end position="11"/>
    </location>
</feature>
<name>A0ABT0IAF7_9ACTN</name>
<dbReference type="PANTHER" id="PTHR31157:SF1">
    <property type="entry name" value="SCP DOMAIN-CONTAINING PROTEIN"/>
    <property type="match status" value="1"/>
</dbReference>
<feature type="region of interest" description="Disordered" evidence="1">
    <location>
        <begin position="53"/>
        <end position="104"/>
    </location>
</feature>
<protein>
    <submittedName>
        <fullName evidence="3">CAP domain-containing protein</fullName>
    </submittedName>
</protein>
<feature type="domain" description="SCP" evidence="2">
    <location>
        <begin position="120"/>
        <end position="234"/>
    </location>
</feature>
<proteinExistence type="predicted"/>
<evidence type="ECO:0000313" key="3">
    <source>
        <dbReference type="EMBL" id="MCK8678301.1"/>
    </source>
</evidence>
<gene>
    <name evidence="3" type="ORF">M1O15_13015</name>
</gene>
<dbReference type="InterPro" id="IPR014044">
    <property type="entry name" value="CAP_dom"/>
</dbReference>
<sequence length="238" mass="24931">MAAKENRQGDRRGRRRPPRAARYHRTDQGVPTLIAGVVALAAVAVGTVLTDGTGGGTGGGPAAVRTPVPPAPVTRISAPAAPDISDTPGAPAPAPLPSGSGRAAALSAGTAGEYAGRVVALVNTERRRAGCPLLRMDRRLRSAAQGHATDMADRDYYAHSSPEGKDAGDRLDAAGYRWRGWGENIHRGPDDPAHAVRDWMAGAEHRKNVLNCAFKDIGVGVDLSANGPWWVQDFGVRE</sequence>
<dbReference type="Pfam" id="PF00188">
    <property type="entry name" value="CAP"/>
    <property type="match status" value="1"/>
</dbReference>
<accession>A0ABT0IAF7</accession>
<evidence type="ECO:0000256" key="1">
    <source>
        <dbReference type="SAM" id="MobiDB-lite"/>
    </source>
</evidence>
<dbReference type="InterPro" id="IPR035940">
    <property type="entry name" value="CAP_sf"/>
</dbReference>
<dbReference type="RefSeq" id="WP_248633887.1">
    <property type="nucleotide sequence ID" value="NZ_JALPTH010000010.1"/>
</dbReference>
<dbReference type="SUPFAM" id="SSF55797">
    <property type="entry name" value="PR-1-like"/>
    <property type="match status" value="1"/>
</dbReference>
<reference evidence="3 4" key="1">
    <citation type="submission" date="2022-04" db="EMBL/GenBank/DDBJ databases">
        <title>Streptomyces sp. nov. LCR6-01 isolated from Lichen of Dirinaria sp.</title>
        <authorList>
            <person name="Kanchanasin P."/>
            <person name="Tanasupawat S."/>
            <person name="Phongsopitanun W."/>
        </authorList>
    </citation>
    <scope>NUCLEOTIDE SEQUENCE [LARGE SCALE GENOMIC DNA]</scope>
    <source>
        <strain evidence="3 4">LCR6-01</strain>
    </source>
</reference>
<feature type="region of interest" description="Disordered" evidence="1">
    <location>
        <begin position="1"/>
        <end position="27"/>
    </location>
</feature>
<comment type="caution">
    <text evidence="3">The sequence shown here is derived from an EMBL/GenBank/DDBJ whole genome shotgun (WGS) entry which is preliminary data.</text>
</comment>